<dbReference type="RefSeq" id="WP_235703838.1">
    <property type="nucleotide sequence ID" value="NZ_JAKGBZ010000012.1"/>
</dbReference>
<dbReference type="SUPFAM" id="SSF103481">
    <property type="entry name" value="Multidrug resistance efflux transporter EmrE"/>
    <property type="match status" value="2"/>
</dbReference>
<feature type="transmembrane region" description="Helical" evidence="1">
    <location>
        <begin position="120"/>
        <end position="138"/>
    </location>
</feature>
<dbReference type="EMBL" id="JAKGBZ010000012">
    <property type="protein sequence ID" value="MCF3946601.1"/>
    <property type="molecule type" value="Genomic_DNA"/>
</dbReference>
<evidence type="ECO:0000256" key="1">
    <source>
        <dbReference type="SAM" id="Phobius"/>
    </source>
</evidence>
<feature type="transmembrane region" description="Helical" evidence="1">
    <location>
        <begin position="6"/>
        <end position="29"/>
    </location>
</feature>
<dbReference type="Pfam" id="PF00892">
    <property type="entry name" value="EamA"/>
    <property type="match status" value="1"/>
</dbReference>
<feature type="transmembrane region" description="Helical" evidence="1">
    <location>
        <begin position="179"/>
        <end position="199"/>
    </location>
</feature>
<keyword evidence="1" id="KW-0812">Transmembrane</keyword>
<accession>A0ABS9DY35</accession>
<dbReference type="Gene3D" id="1.10.3730.20">
    <property type="match status" value="2"/>
</dbReference>
<keyword evidence="4" id="KW-1185">Reference proteome</keyword>
<feature type="transmembrane region" description="Helical" evidence="1">
    <location>
        <begin position="94"/>
        <end position="114"/>
    </location>
</feature>
<gene>
    <name evidence="3" type="ORF">L2A60_07890</name>
</gene>
<name>A0ABS9DY35_9PROT</name>
<feature type="transmembrane region" description="Helical" evidence="1">
    <location>
        <begin position="36"/>
        <end position="58"/>
    </location>
</feature>
<protein>
    <submittedName>
        <fullName evidence="3">EamA family transporter</fullName>
    </submittedName>
</protein>
<dbReference type="InterPro" id="IPR037185">
    <property type="entry name" value="EmrE-like"/>
</dbReference>
<proteinExistence type="predicted"/>
<sequence>MTPSLTAGPVVFAALLAAAAMHAGWNAFLKVRLEPILAMTLITAGAGLIGLPFMLILGPPKAAAWPWLLGSIALHLGYNLALTEAYRRGEMSQIYPIARGGVPLLTALASFALVAEPIGAQATIGVVVLGLGVILLSLSGRWNVATNRGAIGFALLTALIISFYTLTDGIGARAAGNPSAYAATLFVLDGLPLPIIVLWRHGASSFMKLLRHTRQGLAGGAMSLASYWIAIWAMTVAPIAVVAALRGTSVLFSVAIATFVLKERFRPVRCVAALLVMGGILLIR</sequence>
<organism evidence="3 4">
    <name type="scientific">Acidiphilium iwatense</name>
    <dbReference type="NCBI Taxonomy" id="768198"/>
    <lineage>
        <taxon>Bacteria</taxon>
        <taxon>Pseudomonadati</taxon>
        <taxon>Pseudomonadota</taxon>
        <taxon>Alphaproteobacteria</taxon>
        <taxon>Acetobacterales</taxon>
        <taxon>Acidocellaceae</taxon>
        <taxon>Acidiphilium</taxon>
    </lineage>
</organism>
<dbReference type="Proteomes" id="UP001521209">
    <property type="component" value="Unassembled WGS sequence"/>
</dbReference>
<feature type="domain" description="EamA" evidence="2">
    <location>
        <begin position="150"/>
        <end position="283"/>
    </location>
</feature>
<dbReference type="InterPro" id="IPR000620">
    <property type="entry name" value="EamA_dom"/>
</dbReference>
<keyword evidence="1" id="KW-0472">Membrane</keyword>
<reference evidence="3 4" key="1">
    <citation type="submission" date="2022-01" db="EMBL/GenBank/DDBJ databases">
        <authorList>
            <person name="Won M."/>
            <person name="Kim S.-J."/>
            <person name="Kwon S.-W."/>
        </authorList>
    </citation>
    <scope>NUCLEOTIDE SEQUENCE [LARGE SCALE GENOMIC DNA]</scope>
    <source>
        <strain evidence="3 4">KCTC 23505</strain>
    </source>
</reference>
<feature type="transmembrane region" description="Helical" evidence="1">
    <location>
        <begin position="150"/>
        <end position="167"/>
    </location>
</feature>
<feature type="transmembrane region" description="Helical" evidence="1">
    <location>
        <begin position="265"/>
        <end position="283"/>
    </location>
</feature>
<feature type="transmembrane region" description="Helical" evidence="1">
    <location>
        <begin position="220"/>
        <end position="245"/>
    </location>
</feature>
<feature type="transmembrane region" description="Helical" evidence="1">
    <location>
        <begin position="64"/>
        <end position="82"/>
    </location>
</feature>
<evidence type="ECO:0000313" key="3">
    <source>
        <dbReference type="EMBL" id="MCF3946601.1"/>
    </source>
</evidence>
<evidence type="ECO:0000259" key="2">
    <source>
        <dbReference type="Pfam" id="PF00892"/>
    </source>
</evidence>
<comment type="caution">
    <text evidence="3">The sequence shown here is derived from an EMBL/GenBank/DDBJ whole genome shotgun (WGS) entry which is preliminary data.</text>
</comment>
<evidence type="ECO:0000313" key="4">
    <source>
        <dbReference type="Proteomes" id="UP001521209"/>
    </source>
</evidence>
<keyword evidence="1" id="KW-1133">Transmembrane helix</keyword>